<dbReference type="RefSeq" id="WP_259450706.1">
    <property type="nucleotide sequence ID" value="NZ_CP119520.1"/>
</dbReference>
<sequence>MEDANNPMPALQEPYTIGIVARLWHRLTGDRKGRLRDERIWIALPRKIKDACRIVPLHSAEDFLEALAALACNTDEREIYLRRRLWWAWNDKQRLGKNGPLVLTPYNMLAEEALFNMRRLLQLVECAPSQQVERGELLRQLGRFDEAVAILKAVPADGHNEIRALKIEKLARSGDTQVQELSPQTW</sequence>
<evidence type="ECO:0000313" key="1">
    <source>
        <dbReference type="EMBL" id="MCS0631654.1"/>
    </source>
</evidence>
<dbReference type="EMBL" id="JANUHC010000007">
    <property type="protein sequence ID" value="MCS0631654.1"/>
    <property type="molecule type" value="Genomic_DNA"/>
</dbReference>
<comment type="caution">
    <text evidence="1">The sequence shown here is derived from an EMBL/GenBank/DDBJ whole genome shotgun (WGS) entry which is preliminary data.</text>
</comment>
<name>A0ABT2C4S9_9BURK</name>
<dbReference type="Proteomes" id="UP001165263">
    <property type="component" value="Unassembled WGS sequence"/>
</dbReference>
<keyword evidence="2" id="KW-1185">Reference proteome</keyword>
<protein>
    <recommendedName>
        <fullName evidence="3">Bacterial transcriptional activator domain-containing protein</fullName>
    </recommendedName>
</protein>
<proteinExistence type="predicted"/>
<organism evidence="1 2">
    <name type="scientific">Telluria mixta</name>
    <dbReference type="NCBI Taxonomy" id="34071"/>
    <lineage>
        <taxon>Bacteria</taxon>
        <taxon>Pseudomonadati</taxon>
        <taxon>Pseudomonadota</taxon>
        <taxon>Betaproteobacteria</taxon>
        <taxon>Burkholderiales</taxon>
        <taxon>Oxalobacteraceae</taxon>
        <taxon>Telluria group</taxon>
        <taxon>Telluria</taxon>
    </lineage>
</organism>
<gene>
    <name evidence="1" type="ORF">NX786_20210</name>
</gene>
<evidence type="ECO:0000313" key="2">
    <source>
        <dbReference type="Proteomes" id="UP001165263"/>
    </source>
</evidence>
<reference evidence="1" key="1">
    <citation type="submission" date="2022-08" db="EMBL/GenBank/DDBJ databases">
        <title>Reclassification of Massilia species as members of the genera Telluria, Duganella, Pseudoduganella, Mokoshia gen. nov. and Zemynaea gen. nov. using orthogonal and non-orthogonal genome-based approaches.</title>
        <authorList>
            <person name="Bowman J.P."/>
        </authorList>
    </citation>
    <scope>NUCLEOTIDE SEQUENCE</scope>
    <source>
        <strain evidence="1">LMG 11547</strain>
    </source>
</reference>
<accession>A0ABT2C4S9</accession>
<evidence type="ECO:0008006" key="3">
    <source>
        <dbReference type="Google" id="ProtNLM"/>
    </source>
</evidence>